<dbReference type="AlphaFoldDB" id="A0A2T7FYM3"/>
<dbReference type="RefSeq" id="WP_108640096.1">
    <property type="nucleotide sequence ID" value="NZ_QCYG01000003.1"/>
</dbReference>
<organism evidence="2 3">
    <name type="scientific">Thalassorhabdomicrobium marinisediminis</name>
    <dbReference type="NCBI Taxonomy" id="2170577"/>
    <lineage>
        <taxon>Bacteria</taxon>
        <taxon>Pseudomonadati</taxon>
        <taxon>Pseudomonadota</taxon>
        <taxon>Alphaproteobacteria</taxon>
        <taxon>Rhodobacterales</taxon>
        <taxon>Paracoccaceae</taxon>
        <taxon>Thalassorhabdomicrobium</taxon>
    </lineage>
</organism>
<evidence type="ECO:0008006" key="4">
    <source>
        <dbReference type="Google" id="ProtNLM"/>
    </source>
</evidence>
<evidence type="ECO:0000313" key="3">
    <source>
        <dbReference type="Proteomes" id="UP000244817"/>
    </source>
</evidence>
<evidence type="ECO:0000313" key="2">
    <source>
        <dbReference type="EMBL" id="PVA07267.1"/>
    </source>
</evidence>
<dbReference type="EMBL" id="QCYG01000003">
    <property type="protein sequence ID" value="PVA07267.1"/>
    <property type="molecule type" value="Genomic_DNA"/>
</dbReference>
<name>A0A2T7FYM3_9RHOB</name>
<sequence length="129" mass="14331">MFKPALLLIPLVALTACATPRERCVSSANRQVSTLDQLISETRVNISRGYGLVEVQDVRVVRSFCEGTNSDGTEFHFPCDETRTYTRQEPVTINVADEQTKLAQLLERRDAAARAAQAQVQQCIAVHPE</sequence>
<evidence type="ECO:0000256" key="1">
    <source>
        <dbReference type="SAM" id="SignalP"/>
    </source>
</evidence>
<comment type="caution">
    <text evidence="2">The sequence shown here is derived from an EMBL/GenBank/DDBJ whole genome shotgun (WGS) entry which is preliminary data.</text>
</comment>
<dbReference type="PROSITE" id="PS51257">
    <property type="entry name" value="PROKAR_LIPOPROTEIN"/>
    <property type="match status" value="1"/>
</dbReference>
<dbReference type="OrthoDB" id="7875456at2"/>
<proteinExistence type="predicted"/>
<feature type="signal peptide" evidence="1">
    <location>
        <begin position="1"/>
        <end position="18"/>
    </location>
</feature>
<reference evidence="2 3" key="1">
    <citation type="submission" date="2018-04" db="EMBL/GenBank/DDBJ databases">
        <title>Pelagivirga bohaiensis gen. nov., sp. nov., a bacterium isolated from the Bohai Sea.</title>
        <authorList>
            <person name="Ji X."/>
        </authorList>
    </citation>
    <scope>NUCLEOTIDE SEQUENCE [LARGE SCALE GENOMIC DNA]</scope>
    <source>
        <strain evidence="2 3">BH-SD16</strain>
    </source>
</reference>
<keyword evidence="1" id="KW-0732">Signal</keyword>
<dbReference type="Proteomes" id="UP000244817">
    <property type="component" value="Unassembled WGS sequence"/>
</dbReference>
<feature type="chain" id="PRO_5015543745" description="Excinuclease ABC subunit B" evidence="1">
    <location>
        <begin position="19"/>
        <end position="129"/>
    </location>
</feature>
<accession>A0A2T7FYM3</accession>
<keyword evidence="3" id="KW-1185">Reference proteome</keyword>
<protein>
    <recommendedName>
        <fullName evidence="4">Excinuclease ABC subunit B</fullName>
    </recommendedName>
</protein>
<gene>
    <name evidence="2" type="ORF">DC363_05315</name>
</gene>